<dbReference type="EMBL" id="JACJKY010000004">
    <property type="protein sequence ID" value="MBM6920295.1"/>
    <property type="molecule type" value="Genomic_DNA"/>
</dbReference>
<proteinExistence type="predicted"/>
<evidence type="ECO:0000313" key="2">
    <source>
        <dbReference type="Proteomes" id="UP000774750"/>
    </source>
</evidence>
<dbReference type="Proteomes" id="UP000774750">
    <property type="component" value="Unassembled WGS sequence"/>
</dbReference>
<comment type="caution">
    <text evidence="1">The sequence shown here is derived from an EMBL/GenBank/DDBJ whole genome shotgun (WGS) entry which is preliminary data.</text>
</comment>
<accession>A0A938X711</accession>
<gene>
    <name evidence="1" type="ORF">H6A12_03870</name>
</gene>
<dbReference type="AlphaFoldDB" id="A0A938X711"/>
<protein>
    <submittedName>
        <fullName evidence="1">Uncharacterized protein</fullName>
    </submittedName>
</protein>
<evidence type="ECO:0000313" key="1">
    <source>
        <dbReference type="EMBL" id="MBM6920295.1"/>
    </source>
</evidence>
<organism evidence="1 2">
    <name type="scientific">Merdimmobilis hominis</name>
    <dbReference type="NCBI Taxonomy" id="2897707"/>
    <lineage>
        <taxon>Bacteria</taxon>
        <taxon>Bacillati</taxon>
        <taxon>Bacillota</taxon>
        <taxon>Clostridia</taxon>
        <taxon>Eubacteriales</taxon>
        <taxon>Oscillospiraceae</taxon>
        <taxon>Merdimmobilis</taxon>
    </lineage>
</organism>
<keyword evidence="2" id="KW-1185">Reference proteome</keyword>
<dbReference type="RefSeq" id="WP_204444949.1">
    <property type="nucleotide sequence ID" value="NZ_JACJKY010000004.1"/>
</dbReference>
<sequence>MINEKEEFDAYTGTVAYTAKSKQDTAYLGRFTFDSILDVEGLARVLTVIARGYLWRSDCDAGYAHRALCAWCSIPDSKKAAPKEEWQFQSDFRDLYDEFPELVSSDGAGWFYRHVHGISDFVLSHPDKVSKTAYKKAEHIFKGWDRQWRKKVVQYQVPLFSPETKGGWIIRFDDIIADALELGALREEEISLPQELTDRLASAVPEIRDDVLPTLVRYFIANKPDDTDWVVLPVSNFDAYFGTTSFSRKWLSKIPSEIMERQKQSFGVCRYRIAGDWLV</sequence>
<name>A0A938X711_9FIRM</name>
<reference evidence="1" key="2">
    <citation type="journal article" date="2021" name="Sci. Rep.">
        <title>The distribution of antibiotic resistance genes in chicken gut microbiota commensals.</title>
        <authorList>
            <person name="Juricova H."/>
            <person name="Matiasovicova J."/>
            <person name="Kubasova T."/>
            <person name="Cejkova D."/>
            <person name="Rychlik I."/>
        </authorList>
    </citation>
    <scope>NUCLEOTIDE SEQUENCE</scope>
    <source>
        <strain evidence="1">An559</strain>
    </source>
</reference>
<reference evidence="1" key="1">
    <citation type="submission" date="2020-08" db="EMBL/GenBank/DDBJ databases">
        <authorList>
            <person name="Cejkova D."/>
            <person name="Kubasova T."/>
            <person name="Jahodarova E."/>
            <person name="Rychlik I."/>
        </authorList>
    </citation>
    <scope>NUCLEOTIDE SEQUENCE</scope>
    <source>
        <strain evidence="1">An559</strain>
    </source>
</reference>